<reference evidence="9 10" key="1">
    <citation type="submission" date="2018-06" db="EMBL/GenBank/DDBJ databases">
        <title>Isolation of heavy metals resistant Paenibacillus silvae NC2 from Gold-Copper mine in ZiJin, China.</title>
        <authorList>
            <person name="Xu J."/>
            <person name="Mazhar H.S."/>
            <person name="Rensing C."/>
        </authorList>
    </citation>
    <scope>NUCLEOTIDE SEQUENCE [LARGE SCALE GENOMIC DNA]</scope>
    <source>
        <strain evidence="9 10">NC2</strain>
    </source>
</reference>
<keyword evidence="4 8" id="KW-0812">Transmembrane</keyword>
<feature type="transmembrane region" description="Helical" evidence="8">
    <location>
        <begin position="121"/>
        <end position="150"/>
    </location>
</feature>
<evidence type="ECO:0000313" key="10">
    <source>
        <dbReference type="Proteomes" id="UP000249204"/>
    </source>
</evidence>
<evidence type="ECO:0000256" key="5">
    <source>
        <dbReference type="ARBA" id="ARBA00022801"/>
    </source>
</evidence>
<evidence type="ECO:0000313" key="9">
    <source>
        <dbReference type="EMBL" id="PZT54108.1"/>
    </source>
</evidence>
<evidence type="ECO:0000256" key="3">
    <source>
        <dbReference type="ARBA" id="ARBA00022670"/>
    </source>
</evidence>
<dbReference type="GO" id="GO:0008233">
    <property type="term" value="F:peptidase activity"/>
    <property type="evidence" value="ECO:0007669"/>
    <property type="project" value="UniProtKB-KW"/>
</dbReference>
<dbReference type="GO" id="GO:0009372">
    <property type="term" value="P:quorum sensing"/>
    <property type="evidence" value="ECO:0007669"/>
    <property type="project" value="UniProtKB-KW"/>
</dbReference>
<dbReference type="EMBL" id="QKWW01000055">
    <property type="protein sequence ID" value="PZT54108.1"/>
    <property type="molecule type" value="Genomic_DNA"/>
</dbReference>
<keyword evidence="3" id="KW-0645">Protease</keyword>
<dbReference type="GO" id="GO:0016020">
    <property type="term" value="C:membrane"/>
    <property type="evidence" value="ECO:0007669"/>
    <property type="project" value="InterPro"/>
</dbReference>
<sequence length="160" mass="17641">MIETISRKYAMSIKRAYPPADADVIAYEVGRKLNFRATIVLTLLVSWFTGHLIDAIIAMCTFAFARRITGGLHFNLTMCTIVSVVLFSTAPVIPISTGAVVILSILLSIFYILLNADLSRWSIVIVCIANLNILSVEIVFVLAAQILLVWMQQKGGAEHE</sequence>
<feature type="transmembrane region" description="Helical" evidence="8">
    <location>
        <begin position="39"/>
        <end position="65"/>
    </location>
</feature>
<dbReference type="Proteomes" id="UP000249204">
    <property type="component" value="Unassembled WGS sequence"/>
</dbReference>
<protein>
    <recommendedName>
        <fullName evidence="11">Accessory regulator AgrB</fullName>
    </recommendedName>
</protein>
<evidence type="ECO:0000256" key="1">
    <source>
        <dbReference type="ARBA" id="ARBA00022475"/>
    </source>
</evidence>
<feature type="transmembrane region" description="Helical" evidence="8">
    <location>
        <begin position="95"/>
        <end position="114"/>
    </location>
</feature>
<dbReference type="RefSeq" id="WP_111271752.1">
    <property type="nucleotide sequence ID" value="NZ_QKWW01000055.1"/>
</dbReference>
<dbReference type="Pfam" id="PF04647">
    <property type="entry name" value="AgrB"/>
    <property type="match status" value="1"/>
</dbReference>
<name>A0A2W6NGF6_9BACL</name>
<evidence type="ECO:0000256" key="8">
    <source>
        <dbReference type="SAM" id="Phobius"/>
    </source>
</evidence>
<evidence type="ECO:0000256" key="4">
    <source>
        <dbReference type="ARBA" id="ARBA00022692"/>
    </source>
</evidence>
<dbReference type="InterPro" id="IPR006741">
    <property type="entry name" value="AgrB"/>
</dbReference>
<dbReference type="GO" id="GO:0006508">
    <property type="term" value="P:proteolysis"/>
    <property type="evidence" value="ECO:0007669"/>
    <property type="project" value="UniProtKB-KW"/>
</dbReference>
<proteinExistence type="predicted"/>
<keyword evidence="1" id="KW-1003">Cell membrane</keyword>
<keyword evidence="2" id="KW-0673">Quorum sensing</keyword>
<evidence type="ECO:0000256" key="2">
    <source>
        <dbReference type="ARBA" id="ARBA00022654"/>
    </source>
</evidence>
<organism evidence="9 10">
    <name type="scientific">Paenibacillus silvae</name>
    <dbReference type="NCBI Taxonomy" id="1325358"/>
    <lineage>
        <taxon>Bacteria</taxon>
        <taxon>Bacillati</taxon>
        <taxon>Bacillota</taxon>
        <taxon>Bacilli</taxon>
        <taxon>Bacillales</taxon>
        <taxon>Paenibacillaceae</taxon>
        <taxon>Paenibacillus</taxon>
    </lineage>
</organism>
<comment type="caution">
    <text evidence="9">The sequence shown here is derived from an EMBL/GenBank/DDBJ whole genome shotgun (WGS) entry which is preliminary data.</text>
</comment>
<keyword evidence="7 8" id="KW-0472">Membrane</keyword>
<evidence type="ECO:0000256" key="6">
    <source>
        <dbReference type="ARBA" id="ARBA00022989"/>
    </source>
</evidence>
<keyword evidence="5" id="KW-0378">Hydrolase</keyword>
<gene>
    <name evidence="9" type="ORF">DN757_18940</name>
</gene>
<evidence type="ECO:0000256" key="7">
    <source>
        <dbReference type="ARBA" id="ARBA00023136"/>
    </source>
</evidence>
<keyword evidence="6 8" id="KW-1133">Transmembrane helix</keyword>
<evidence type="ECO:0008006" key="11">
    <source>
        <dbReference type="Google" id="ProtNLM"/>
    </source>
</evidence>
<dbReference type="AlphaFoldDB" id="A0A2W6NGF6"/>
<accession>A0A2W6NGF6</accession>